<dbReference type="Proteomes" id="UP000250006">
    <property type="component" value="Unassembled WGS sequence"/>
</dbReference>
<evidence type="ECO:0000313" key="2">
    <source>
        <dbReference type="EMBL" id="SPT52526.1"/>
    </source>
</evidence>
<feature type="domain" description="HTH-like" evidence="1">
    <location>
        <begin position="46"/>
        <end position="77"/>
    </location>
</feature>
<accession>A0ABY1VKA4</accession>
<evidence type="ECO:0000259" key="1">
    <source>
        <dbReference type="Pfam" id="PF13276"/>
    </source>
</evidence>
<dbReference type="Pfam" id="PF13276">
    <property type="entry name" value="HTH_21"/>
    <property type="match status" value="1"/>
</dbReference>
<dbReference type="InterPro" id="IPR025948">
    <property type="entry name" value="HTH-like_dom"/>
</dbReference>
<comment type="caution">
    <text evidence="2">The sequence shown here is derived from an EMBL/GenBank/DDBJ whole genome shotgun (WGS) entry which is preliminary data.</text>
</comment>
<evidence type="ECO:0000313" key="3">
    <source>
        <dbReference type="Proteomes" id="UP000250006"/>
    </source>
</evidence>
<dbReference type="PANTHER" id="PTHR46889">
    <property type="entry name" value="TRANSPOSASE INSF FOR INSERTION SEQUENCE IS3B-RELATED"/>
    <property type="match status" value="1"/>
</dbReference>
<sequence>MSKNYELINREEGSYPISSMCRWARASRSGYYSWRDRPHSRRDIRRKELVDLVRAEFKASDGTYGYRRITARLGRRGRERRL</sequence>
<name>A0ABY1VKA4_9ACTO</name>
<keyword evidence="3" id="KW-1185">Reference proteome</keyword>
<protein>
    <recommendedName>
        <fullName evidence="1">HTH-like domain-containing protein</fullName>
    </recommendedName>
</protein>
<dbReference type="PANTHER" id="PTHR46889:SF4">
    <property type="entry name" value="TRANSPOSASE INSO FOR INSERTION SEQUENCE ELEMENT IS911B-RELATED"/>
    <property type="match status" value="1"/>
</dbReference>
<dbReference type="EMBL" id="UAPQ01000001">
    <property type="protein sequence ID" value="SPT52526.1"/>
    <property type="molecule type" value="Genomic_DNA"/>
</dbReference>
<dbReference type="InterPro" id="IPR050900">
    <property type="entry name" value="Transposase_IS3/IS150/IS904"/>
</dbReference>
<reference evidence="2 3" key="1">
    <citation type="submission" date="2018-06" db="EMBL/GenBank/DDBJ databases">
        <authorList>
            <consortium name="Pathogen Informatics"/>
            <person name="Doyle S."/>
        </authorList>
    </citation>
    <scope>NUCLEOTIDE SEQUENCE [LARGE SCALE GENOMIC DNA]</scope>
    <source>
        <strain evidence="2 3">NCTC11535</strain>
    </source>
</reference>
<organism evidence="2 3">
    <name type="scientific">Actinomyces bovis</name>
    <dbReference type="NCBI Taxonomy" id="1658"/>
    <lineage>
        <taxon>Bacteria</taxon>
        <taxon>Bacillati</taxon>
        <taxon>Actinomycetota</taxon>
        <taxon>Actinomycetes</taxon>
        <taxon>Actinomycetales</taxon>
        <taxon>Actinomycetaceae</taxon>
        <taxon>Actinomyces</taxon>
    </lineage>
</organism>
<dbReference type="RefSeq" id="WP_126622268.1">
    <property type="nucleotide sequence ID" value="NZ_UAPQ01000001.1"/>
</dbReference>
<gene>
    <name evidence="2" type="ORF">NCTC11535_00175</name>
</gene>
<proteinExistence type="predicted"/>